<evidence type="ECO:0000313" key="4">
    <source>
        <dbReference type="Proteomes" id="UP001381693"/>
    </source>
</evidence>
<dbReference type="Pfam" id="PF08205">
    <property type="entry name" value="C2-set_2"/>
    <property type="match status" value="1"/>
</dbReference>
<feature type="domain" description="Ig-like" evidence="2">
    <location>
        <begin position="96"/>
        <end position="137"/>
    </location>
</feature>
<evidence type="ECO:0000259" key="2">
    <source>
        <dbReference type="PROSITE" id="PS50835"/>
    </source>
</evidence>
<proteinExistence type="predicted"/>
<accession>A0AAN8WUA9</accession>
<name>A0AAN8WUA9_HALRR</name>
<reference evidence="3 4" key="1">
    <citation type="submission" date="2023-11" db="EMBL/GenBank/DDBJ databases">
        <title>Halocaridina rubra genome assembly.</title>
        <authorList>
            <person name="Smith C."/>
        </authorList>
    </citation>
    <scope>NUCLEOTIDE SEQUENCE [LARGE SCALE GENOMIC DNA]</scope>
    <source>
        <strain evidence="3">EP-1</strain>
        <tissue evidence="3">Whole</tissue>
    </source>
</reference>
<keyword evidence="1" id="KW-1015">Disulfide bond</keyword>
<sequence>MGNNISVFEAIPGGFDDRALARGKQSHWADDDQLGSRARLDVSSSPALLRLSKLTMADQGLYRCRVDFKFQPTKTTRISLTVVVPPKGLSIVVDGPGAASRPVSRVVGPYLEGDTIALTCIAHGGNPPAKVVWYEDGLTLDRNMESEIPEIETDIPEMFLNTTGSSWPTKVWPTAQVPFMVPSGTSDEEGGGGGEPYNTVVLGPLTRSDLKRVLTCEGTNNNITLPLSLVVNLDMNCKYRFC</sequence>
<dbReference type="InterPro" id="IPR013162">
    <property type="entry name" value="CD80_C2-set"/>
</dbReference>
<dbReference type="Proteomes" id="UP001381693">
    <property type="component" value="Unassembled WGS sequence"/>
</dbReference>
<dbReference type="InterPro" id="IPR036179">
    <property type="entry name" value="Ig-like_dom_sf"/>
</dbReference>
<dbReference type="PANTHER" id="PTHR23278:SF19">
    <property type="entry name" value="OBSCURIN"/>
    <property type="match status" value="1"/>
</dbReference>
<comment type="caution">
    <text evidence="3">The sequence shown here is derived from an EMBL/GenBank/DDBJ whole genome shotgun (WGS) entry which is preliminary data.</text>
</comment>
<organism evidence="3 4">
    <name type="scientific">Halocaridina rubra</name>
    <name type="common">Hawaiian red shrimp</name>
    <dbReference type="NCBI Taxonomy" id="373956"/>
    <lineage>
        <taxon>Eukaryota</taxon>
        <taxon>Metazoa</taxon>
        <taxon>Ecdysozoa</taxon>
        <taxon>Arthropoda</taxon>
        <taxon>Crustacea</taxon>
        <taxon>Multicrustacea</taxon>
        <taxon>Malacostraca</taxon>
        <taxon>Eumalacostraca</taxon>
        <taxon>Eucarida</taxon>
        <taxon>Decapoda</taxon>
        <taxon>Pleocyemata</taxon>
        <taxon>Caridea</taxon>
        <taxon>Atyoidea</taxon>
        <taxon>Atyidae</taxon>
        <taxon>Halocaridina</taxon>
    </lineage>
</organism>
<evidence type="ECO:0000313" key="3">
    <source>
        <dbReference type="EMBL" id="KAK7072466.1"/>
    </source>
</evidence>
<dbReference type="AlphaFoldDB" id="A0AAN8WUA9"/>
<dbReference type="InterPro" id="IPR007110">
    <property type="entry name" value="Ig-like_dom"/>
</dbReference>
<gene>
    <name evidence="3" type="ORF">SK128_012312</name>
</gene>
<evidence type="ECO:0000256" key="1">
    <source>
        <dbReference type="ARBA" id="ARBA00023157"/>
    </source>
</evidence>
<keyword evidence="4" id="KW-1185">Reference proteome</keyword>
<dbReference type="InterPro" id="IPR013783">
    <property type="entry name" value="Ig-like_fold"/>
</dbReference>
<protein>
    <recommendedName>
        <fullName evidence="2">Ig-like domain-containing protein</fullName>
    </recommendedName>
</protein>
<dbReference type="Gene3D" id="2.60.40.10">
    <property type="entry name" value="Immunoglobulins"/>
    <property type="match status" value="2"/>
</dbReference>
<dbReference type="PROSITE" id="PS50835">
    <property type="entry name" value="IG_LIKE"/>
    <property type="match status" value="1"/>
</dbReference>
<dbReference type="EMBL" id="JAXCGZ010013473">
    <property type="protein sequence ID" value="KAK7072466.1"/>
    <property type="molecule type" value="Genomic_DNA"/>
</dbReference>
<dbReference type="PANTHER" id="PTHR23278">
    <property type="entry name" value="SIDESTEP PROTEIN"/>
    <property type="match status" value="1"/>
</dbReference>
<dbReference type="SUPFAM" id="SSF48726">
    <property type="entry name" value="Immunoglobulin"/>
    <property type="match status" value="2"/>
</dbReference>